<dbReference type="Gene3D" id="3.30.497.10">
    <property type="entry name" value="Antithrombin, subunit I, domain 2"/>
    <property type="match status" value="1"/>
</dbReference>
<dbReference type="Gramene" id="KZN08405">
    <property type="protein sequence ID" value="KZN08405"/>
    <property type="gene ID" value="DCAR_000951"/>
</dbReference>
<evidence type="ECO:0000313" key="1">
    <source>
        <dbReference type="EMBL" id="KZN08405.1"/>
    </source>
</evidence>
<reference evidence="1" key="1">
    <citation type="journal article" date="2016" name="Nat. Genet.">
        <title>A high-quality carrot genome assembly provides new insights into carotenoid accumulation and asterid genome evolution.</title>
        <authorList>
            <person name="Iorizzo M."/>
            <person name="Ellison S."/>
            <person name="Senalik D."/>
            <person name="Zeng P."/>
            <person name="Satapoomin P."/>
            <person name="Huang J."/>
            <person name="Bowman M."/>
            <person name="Iovene M."/>
            <person name="Sanseverino W."/>
            <person name="Cavagnaro P."/>
            <person name="Yildiz M."/>
            <person name="Macko-Podgorni A."/>
            <person name="Moranska E."/>
            <person name="Grzebelus E."/>
            <person name="Grzebelus D."/>
            <person name="Ashrafi H."/>
            <person name="Zheng Z."/>
            <person name="Cheng S."/>
            <person name="Spooner D."/>
            <person name="Van Deynze A."/>
            <person name="Simon P."/>
        </authorList>
    </citation>
    <scope>NUCLEOTIDE SEQUENCE [LARGE SCALE GENOMIC DNA]</scope>
    <source>
        <tissue evidence="1">Leaf</tissue>
    </source>
</reference>
<name>A0A166G0F9_DAUCS</name>
<proteinExistence type="predicted"/>
<gene>
    <name evidence="1" type="ORF">DCAR_000951</name>
</gene>
<organism evidence="1">
    <name type="scientific">Daucus carota subsp. sativus</name>
    <name type="common">Carrot</name>
    <dbReference type="NCBI Taxonomy" id="79200"/>
    <lineage>
        <taxon>Eukaryota</taxon>
        <taxon>Viridiplantae</taxon>
        <taxon>Streptophyta</taxon>
        <taxon>Embryophyta</taxon>
        <taxon>Tracheophyta</taxon>
        <taxon>Spermatophyta</taxon>
        <taxon>Magnoliopsida</taxon>
        <taxon>eudicotyledons</taxon>
        <taxon>Gunneridae</taxon>
        <taxon>Pentapetalae</taxon>
        <taxon>asterids</taxon>
        <taxon>campanulids</taxon>
        <taxon>Apiales</taxon>
        <taxon>Apiaceae</taxon>
        <taxon>Apioideae</taxon>
        <taxon>Scandiceae</taxon>
        <taxon>Daucinae</taxon>
        <taxon>Daucus</taxon>
        <taxon>Daucus sect. Daucus</taxon>
    </lineage>
</organism>
<dbReference type="Pfam" id="PF01190">
    <property type="entry name" value="Pollen_Ole_e_1"/>
    <property type="match status" value="1"/>
</dbReference>
<sequence length="233" mass="25764">MILFLIAAGSSGQTLDQLFSFLKTKNTDDFNSLYSDIIDREFLLGRSLFVFGQWCLARRLTLMPSLKESPFKSKHIKLVTVFHKSQSWGSSIVTFVPITPSPGTATSYQIYAADLQATSNIGAEVKIECRFQATSPRTNEQITFSVNRTTNKHGIYKLELAAIDGIECARENAIGNLCRASLIRSSNHACNVPGYKSTTDEITIKSQAANLCIYSLNVMNFRPSKTDIALCGN</sequence>
<comment type="caution">
    <text evidence="1">The sequence shown here is derived from an EMBL/GenBank/DDBJ whole genome shotgun (WGS) entry which is preliminary data.</text>
</comment>
<dbReference type="PANTHER" id="PTHR46995:SF4">
    <property type="entry name" value="POLLEN OLE E 1 ALLERGEN AND EXTENSIN FAMILY PROTEIN"/>
    <property type="match status" value="1"/>
</dbReference>
<accession>A0A166G0F9</accession>
<dbReference type="PANTHER" id="PTHR46995">
    <property type="entry name" value="OS09G0508200 PROTEIN"/>
    <property type="match status" value="1"/>
</dbReference>
<dbReference type="InterPro" id="IPR042178">
    <property type="entry name" value="Serpin_sf_1"/>
</dbReference>
<dbReference type="AlphaFoldDB" id="A0A166G0F9"/>
<protein>
    <submittedName>
        <fullName evidence="1">Uncharacterized protein</fullName>
    </submittedName>
</protein>
<dbReference type="EMBL" id="LNRQ01000001">
    <property type="protein sequence ID" value="KZN08405.1"/>
    <property type="molecule type" value="Genomic_DNA"/>
</dbReference>
<dbReference type="STRING" id="79200.A0A166G0F9"/>